<protein>
    <submittedName>
        <fullName evidence="1">Uncharacterized protein</fullName>
    </submittedName>
</protein>
<dbReference type="Proteomes" id="UP000238442">
    <property type="component" value="Chromosome"/>
</dbReference>
<dbReference type="KEGG" id="aue:C5O00_08280"/>
<evidence type="ECO:0000313" key="1">
    <source>
        <dbReference type="EMBL" id="AVI51173.1"/>
    </source>
</evidence>
<dbReference type="EMBL" id="CP027062">
    <property type="protein sequence ID" value="AVI51173.1"/>
    <property type="molecule type" value="Genomic_DNA"/>
</dbReference>
<name>A0A2S0HYA5_9FLAO</name>
<proteinExistence type="predicted"/>
<gene>
    <name evidence="1" type="ORF">C5O00_08280</name>
</gene>
<reference evidence="1 2" key="1">
    <citation type="submission" date="2018-02" db="EMBL/GenBank/DDBJ databases">
        <title>Genomic analysis of the strain RR4-38 isolated from a seawater recirculating aquaculture system.</title>
        <authorList>
            <person name="Kim Y.-S."/>
            <person name="Jang Y.H."/>
            <person name="Kim K.-H."/>
        </authorList>
    </citation>
    <scope>NUCLEOTIDE SEQUENCE [LARGE SCALE GENOMIC DNA]</scope>
    <source>
        <strain evidence="1 2">RR4-38</strain>
    </source>
</reference>
<dbReference type="AlphaFoldDB" id="A0A2S0HYA5"/>
<organism evidence="1 2">
    <name type="scientific">Pukyongia salina</name>
    <dbReference type="NCBI Taxonomy" id="2094025"/>
    <lineage>
        <taxon>Bacteria</taxon>
        <taxon>Pseudomonadati</taxon>
        <taxon>Bacteroidota</taxon>
        <taxon>Flavobacteriia</taxon>
        <taxon>Flavobacteriales</taxon>
        <taxon>Flavobacteriaceae</taxon>
        <taxon>Pukyongia</taxon>
    </lineage>
</organism>
<accession>A0A2S0HYA5</accession>
<evidence type="ECO:0000313" key="2">
    <source>
        <dbReference type="Proteomes" id="UP000238442"/>
    </source>
</evidence>
<keyword evidence="2" id="KW-1185">Reference proteome</keyword>
<sequence>MAGVNAFAQTPPLPPAPAAATGSGVNMAVINENLRVINSAFSKYNSYNTVFSVEGRTLRWKSTVADITGDISDLIFYVNYTNNWIVIKCLEGECLTGTTFNKEYSMSLKTQAEEISPEMSNVLNALNNIRAEVLSK</sequence>